<reference evidence="1" key="1">
    <citation type="journal article" date="2015" name="Nature">
        <title>Complex archaea that bridge the gap between prokaryotes and eukaryotes.</title>
        <authorList>
            <person name="Spang A."/>
            <person name="Saw J.H."/>
            <person name="Jorgensen S.L."/>
            <person name="Zaremba-Niedzwiedzka K."/>
            <person name="Martijn J."/>
            <person name="Lind A.E."/>
            <person name="van Eijk R."/>
            <person name="Schleper C."/>
            <person name="Guy L."/>
            <person name="Ettema T.J."/>
        </authorList>
    </citation>
    <scope>NUCLEOTIDE SEQUENCE</scope>
</reference>
<comment type="caution">
    <text evidence="1">The sequence shown here is derived from an EMBL/GenBank/DDBJ whole genome shotgun (WGS) entry which is preliminary data.</text>
</comment>
<accession>A0A0F9N2A0</accession>
<protein>
    <submittedName>
        <fullName evidence="1">Uncharacterized protein</fullName>
    </submittedName>
</protein>
<organism evidence="1">
    <name type="scientific">marine sediment metagenome</name>
    <dbReference type="NCBI Taxonomy" id="412755"/>
    <lineage>
        <taxon>unclassified sequences</taxon>
        <taxon>metagenomes</taxon>
        <taxon>ecological metagenomes</taxon>
    </lineage>
</organism>
<proteinExistence type="predicted"/>
<evidence type="ECO:0000313" key="1">
    <source>
        <dbReference type="EMBL" id="KKN05847.1"/>
    </source>
</evidence>
<sequence length="200" mass="21267">MVNKFQARHATLSYDAGAVTWDTSTTIDAESFDADVAEVKDITITTPEHAVEQIPCLGNLTQTIGANVRTAGTATGIVPATWQVMALQATSLSNWKMEGTLVMTGTEQFQQILGLDSGTTINSTDQRYAVGNLASAKAFAKNHLGSVRVFFNNGSQTTSVGMSNSFVTKIGDIKPTGSDGHFEVDFSVECLPKDGALEIL</sequence>
<dbReference type="AlphaFoldDB" id="A0A0F9N2A0"/>
<name>A0A0F9N2A0_9ZZZZ</name>
<gene>
    <name evidence="1" type="ORF">LCGC14_1083270</name>
</gene>
<dbReference type="EMBL" id="LAZR01004756">
    <property type="protein sequence ID" value="KKN05847.1"/>
    <property type="molecule type" value="Genomic_DNA"/>
</dbReference>